<keyword evidence="2" id="KW-0472">Membrane</keyword>
<reference evidence="3" key="1">
    <citation type="submission" date="2021-03" db="EMBL/GenBank/DDBJ databases">
        <title>Ottowia sp. 27C isolated from the cloaca of a Giant Asian pond turtle (Heosemys grandis).</title>
        <authorList>
            <person name="Spergser J."/>
            <person name="Busse H.-J."/>
        </authorList>
    </citation>
    <scope>NUCLEOTIDE SEQUENCE</scope>
    <source>
        <strain evidence="3">27C</strain>
    </source>
</reference>
<evidence type="ECO:0000256" key="1">
    <source>
        <dbReference type="SAM" id="Coils"/>
    </source>
</evidence>
<dbReference type="GO" id="GO:0015627">
    <property type="term" value="C:type II protein secretion system complex"/>
    <property type="evidence" value="ECO:0007669"/>
    <property type="project" value="InterPro"/>
</dbReference>
<feature type="coiled-coil region" evidence="1">
    <location>
        <begin position="62"/>
        <end position="92"/>
    </location>
</feature>
<accession>A0A975CJM7</accession>
<proteinExistence type="predicted"/>
<evidence type="ECO:0000313" key="4">
    <source>
        <dbReference type="Proteomes" id="UP000663903"/>
    </source>
</evidence>
<keyword evidence="2" id="KW-0812">Transmembrane</keyword>
<dbReference type="KEGG" id="otd:J1M35_04790"/>
<gene>
    <name evidence="3" type="ORF">J1M35_04790</name>
</gene>
<sequence>MSAALNRPARAAGGPSVSPARRLRAAWARLAPRERRLVALAATVVTLALLWLLALSPALRTLRQAETRRAELATEAQRMQQLQSEAAALKALPRLGHDEAVRALEAAVKQRLGTSAQLSIVGDRAQLVLKQAPADALAQWLADARANARANPVEARLTRTGDNAPGAPVLWNGTLSLGLPSP</sequence>
<evidence type="ECO:0000256" key="2">
    <source>
        <dbReference type="SAM" id="Phobius"/>
    </source>
</evidence>
<evidence type="ECO:0000313" key="3">
    <source>
        <dbReference type="EMBL" id="QTD46222.1"/>
    </source>
</evidence>
<dbReference type="InterPro" id="IPR007690">
    <property type="entry name" value="T2SS_GspM"/>
</dbReference>
<dbReference type="Pfam" id="PF04612">
    <property type="entry name" value="T2SSM"/>
    <property type="match status" value="1"/>
</dbReference>
<protein>
    <submittedName>
        <fullName evidence="3">Type II secretion system protein M</fullName>
    </submittedName>
</protein>
<name>A0A975CJM7_9BURK</name>
<feature type="transmembrane region" description="Helical" evidence="2">
    <location>
        <begin position="37"/>
        <end position="59"/>
    </location>
</feature>
<keyword evidence="2" id="KW-1133">Transmembrane helix</keyword>
<dbReference type="GO" id="GO:0015628">
    <property type="term" value="P:protein secretion by the type II secretion system"/>
    <property type="evidence" value="ECO:0007669"/>
    <property type="project" value="InterPro"/>
</dbReference>
<dbReference type="EMBL" id="CP071796">
    <property type="protein sequence ID" value="QTD46222.1"/>
    <property type="molecule type" value="Genomic_DNA"/>
</dbReference>
<organism evidence="3 4">
    <name type="scientific">Ottowia testudinis</name>
    <dbReference type="NCBI Taxonomy" id="2816950"/>
    <lineage>
        <taxon>Bacteria</taxon>
        <taxon>Pseudomonadati</taxon>
        <taxon>Pseudomonadota</taxon>
        <taxon>Betaproteobacteria</taxon>
        <taxon>Burkholderiales</taxon>
        <taxon>Comamonadaceae</taxon>
        <taxon>Ottowia</taxon>
    </lineage>
</organism>
<dbReference type="RefSeq" id="WP_208010121.1">
    <property type="nucleotide sequence ID" value="NZ_CP071796.1"/>
</dbReference>
<dbReference type="Proteomes" id="UP000663903">
    <property type="component" value="Chromosome"/>
</dbReference>
<keyword evidence="1" id="KW-0175">Coiled coil</keyword>
<keyword evidence="4" id="KW-1185">Reference proteome</keyword>
<dbReference type="AlphaFoldDB" id="A0A975CJM7"/>